<evidence type="ECO:0000313" key="2">
    <source>
        <dbReference type="EMBL" id="TWT17956.1"/>
    </source>
</evidence>
<dbReference type="AlphaFoldDB" id="A0A5C5TW85"/>
<protein>
    <submittedName>
        <fullName evidence="2">DUF2007 domain-containing protein</fullName>
    </submittedName>
</protein>
<dbReference type="Gene3D" id="3.30.70.790">
    <property type="entry name" value="UreE, C-terminal domain"/>
    <property type="match status" value="1"/>
</dbReference>
<sequence length="124" mass="13589">MSIVVASYTDPVQAQIARGLLQAEGIEAHLGDEHLALANWEWRLAIGGAKLRVAAADAPRARKILQALDAGEYAIDDQARPADPQLQPPDRESPSSRLAWLALVLLNIPLPWRRRASADVRRQA</sequence>
<dbReference type="Proteomes" id="UP000315949">
    <property type="component" value="Unassembled WGS sequence"/>
</dbReference>
<dbReference type="EMBL" id="VOHE01000006">
    <property type="protein sequence ID" value="TWT17956.1"/>
    <property type="molecule type" value="Genomic_DNA"/>
</dbReference>
<accession>A0A5C5TW85</accession>
<comment type="caution">
    <text evidence="2">The sequence shown here is derived from an EMBL/GenBank/DDBJ whole genome shotgun (WGS) entry which is preliminary data.</text>
</comment>
<dbReference type="InterPro" id="IPR011322">
    <property type="entry name" value="N-reg_PII-like_a/b"/>
</dbReference>
<proteinExistence type="predicted"/>
<evidence type="ECO:0000259" key="1">
    <source>
        <dbReference type="Pfam" id="PF09413"/>
    </source>
</evidence>
<evidence type="ECO:0000313" key="3">
    <source>
        <dbReference type="Proteomes" id="UP000315949"/>
    </source>
</evidence>
<dbReference type="InterPro" id="IPR018551">
    <property type="entry name" value="DUF2007"/>
</dbReference>
<reference evidence="2 3" key="1">
    <citation type="submission" date="2019-07" db="EMBL/GenBank/DDBJ databases">
        <title>Luteimonas sp. YD-1 nov., isolated from acidic soil.</title>
        <authorList>
            <person name="Zhou J."/>
        </authorList>
    </citation>
    <scope>NUCLEOTIDE SEQUENCE [LARGE SCALE GENOMIC DNA]</scope>
    <source>
        <strain evidence="2 3">YD-1</strain>
    </source>
</reference>
<gene>
    <name evidence="2" type="ORF">FQY79_11620</name>
</gene>
<dbReference type="Pfam" id="PF09413">
    <property type="entry name" value="DUF2007"/>
    <property type="match status" value="1"/>
</dbReference>
<feature type="domain" description="DUF2007" evidence="1">
    <location>
        <begin position="5"/>
        <end position="67"/>
    </location>
</feature>
<organism evidence="2 3">
    <name type="scientific">Luteimonas wenzhouensis</name>
    <dbReference type="NCBI Taxonomy" id="2599615"/>
    <lineage>
        <taxon>Bacteria</taxon>
        <taxon>Pseudomonadati</taxon>
        <taxon>Pseudomonadota</taxon>
        <taxon>Gammaproteobacteria</taxon>
        <taxon>Lysobacterales</taxon>
        <taxon>Lysobacteraceae</taxon>
        <taxon>Luteimonas</taxon>
    </lineage>
</organism>
<dbReference type="RefSeq" id="WP_146313076.1">
    <property type="nucleotide sequence ID" value="NZ_VOHE01000006.1"/>
</dbReference>
<dbReference type="SUPFAM" id="SSF54913">
    <property type="entry name" value="GlnB-like"/>
    <property type="match status" value="1"/>
</dbReference>
<name>A0A5C5TW85_9GAMM</name>
<dbReference type="OrthoDB" id="8480302at2"/>
<keyword evidence="3" id="KW-1185">Reference proteome</keyword>